<protein>
    <submittedName>
        <fullName evidence="2">Glycosyltransferase</fullName>
    </submittedName>
</protein>
<dbReference type="PANTHER" id="PTHR22916">
    <property type="entry name" value="GLYCOSYLTRANSFERASE"/>
    <property type="match status" value="1"/>
</dbReference>
<evidence type="ECO:0000313" key="2">
    <source>
        <dbReference type="EMBL" id="REE27438.1"/>
    </source>
</evidence>
<dbReference type="PANTHER" id="PTHR22916:SF3">
    <property type="entry name" value="UDP-GLCNAC:BETAGAL BETA-1,3-N-ACETYLGLUCOSAMINYLTRANSFERASE-LIKE PROTEIN 1"/>
    <property type="match status" value="1"/>
</dbReference>
<name>A0A3D9N3S7_9FLAO</name>
<feature type="domain" description="Glycosyltransferase 2-like" evidence="1">
    <location>
        <begin position="4"/>
        <end position="133"/>
    </location>
</feature>
<dbReference type="RefSeq" id="WP_115807790.1">
    <property type="nucleotide sequence ID" value="NZ_QREI01000001.1"/>
</dbReference>
<evidence type="ECO:0000313" key="3">
    <source>
        <dbReference type="Proteomes" id="UP000256919"/>
    </source>
</evidence>
<dbReference type="SUPFAM" id="SSF53448">
    <property type="entry name" value="Nucleotide-diphospho-sugar transferases"/>
    <property type="match status" value="1"/>
</dbReference>
<dbReference type="AlphaFoldDB" id="A0A3D9N3S7"/>
<dbReference type="Proteomes" id="UP000256919">
    <property type="component" value="Unassembled WGS sequence"/>
</dbReference>
<sequence length="249" mass="28128">MKVSIITAVYNSEKTIDTCMNSVLNQTYPNIEYIIVDGGSNAETLSKLNAAAEKFPHIKLSSESDNGIYDALNKGIAKATGEIIGFVHSDDFLAEATIIASIVEAFETKEVDGVYGDLHYVALENTDKIIRNWVSQPFSYKLLKDGWMPAHPTLYLKKSLYDDYGMFDVNFKIAADYDFILRIFKQTNLNFFYLPKTIVKMRVGGASNRSLKNIFQKSKEDYRAIKANQTGNWWTILLKNVSKIKQFGA</sequence>
<keyword evidence="2" id="KW-0808">Transferase</keyword>
<comment type="caution">
    <text evidence="2">The sequence shown here is derived from an EMBL/GenBank/DDBJ whole genome shotgun (WGS) entry which is preliminary data.</text>
</comment>
<evidence type="ECO:0000259" key="1">
    <source>
        <dbReference type="Pfam" id="PF00535"/>
    </source>
</evidence>
<dbReference type="OrthoDB" id="9788101at2"/>
<dbReference type="Gene3D" id="3.90.550.10">
    <property type="entry name" value="Spore Coat Polysaccharide Biosynthesis Protein SpsA, Chain A"/>
    <property type="match status" value="1"/>
</dbReference>
<proteinExistence type="predicted"/>
<dbReference type="InterPro" id="IPR029044">
    <property type="entry name" value="Nucleotide-diphossugar_trans"/>
</dbReference>
<dbReference type="Pfam" id="PF00535">
    <property type="entry name" value="Glycos_transf_2"/>
    <property type="match status" value="1"/>
</dbReference>
<keyword evidence="3" id="KW-1185">Reference proteome</keyword>
<organism evidence="2 3">
    <name type="scientific">Winogradskyella pacifica</name>
    <dbReference type="NCBI Taxonomy" id="664642"/>
    <lineage>
        <taxon>Bacteria</taxon>
        <taxon>Pseudomonadati</taxon>
        <taxon>Bacteroidota</taxon>
        <taxon>Flavobacteriia</taxon>
        <taxon>Flavobacteriales</taxon>
        <taxon>Flavobacteriaceae</taxon>
        <taxon>Winogradskyella</taxon>
    </lineage>
</organism>
<accession>A0A3D9N3S7</accession>
<dbReference type="CDD" id="cd06433">
    <property type="entry name" value="GT_2_WfgS_like"/>
    <property type="match status" value="1"/>
</dbReference>
<dbReference type="EMBL" id="QREI01000001">
    <property type="protein sequence ID" value="REE27438.1"/>
    <property type="molecule type" value="Genomic_DNA"/>
</dbReference>
<reference evidence="2 3" key="1">
    <citation type="submission" date="2018-07" db="EMBL/GenBank/DDBJ databases">
        <title>Genomic Encyclopedia of Type Strains, Phase III (KMG-III): the genomes of soil and plant-associated and newly described type strains.</title>
        <authorList>
            <person name="Whitman W."/>
        </authorList>
    </citation>
    <scope>NUCLEOTIDE SEQUENCE [LARGE SCALE GENOMIC DNA]</scope>
    <source>
        <strain evidence="2 3">CECT 7948</strain>
    </source>
</reference>
<dbReference type="GO" id="GO:0016758">
    <property type="term" value="F:hexosyltransferase activity"/>
    <property type="evidence" value="ECO:0007669"/>
    <property type="project" value="UniProtKB-ARBA"/>
</dbReference>
<dbReference type="InterPro" id="IPR001173">
    <property type="entry name" value="Glyco_trans_2-like"/>
</dbReference>
<gene>
    <name evidence="2" type="ORF">DFQ09_101269</name>
</gene>